<dbReference type="AlphaFoldDB" id="G0MTI1"/>
<evidence type="ECO:0000313" key="2">
    <source>
        <dbReference type="EMBL" id="EGT43816.1"/>
    </source>
</evidence>
<dbReference type="InParanoid" id="G0MTI1"/>
<dbReference type="Proteomes" id="UP000008068">
    <property type="component" value="Unassembled WGS sequence"/>
</dbReference>
<protein>
    <submittedName>
        <fullName evidence="2">Uncharacterized protein</fullName>
    </submittedName>
</protein>
<dbReference type="HOGENOM" id="CLU_2040124_0_0_1"/>
<accession>G0MTI1</accession>
<evidence type="ECO:0000313" key="3">
    <source>
        <dbReference type="Proteomes" id="UP000008068"/>
    </source>
</evidence>
<sequence>MANNEFEEKEEETLTVSEIGSMSSKKLMFTNRKVQGMTKLASGSKTLLKTSARYCLLGSFLHGPQQLVLHQPSEEFPRPNGNGQDGPRGYKVPFTSMHSLKDRSHLYNNDNTVKRKTVILK</sequence>
<feature type="region of interest" description="Disordered" evidence="1">
    <location>
        <begin position="72"/>
        <end position="94"/>
    </location>
</feature>
<gene>
    <name evidence="2" type="ORF">CAEBREN_06901</name>
</gene>
<organism evidence="3">
    <name type="scientific">Caenorhabditis brenneri</name>
    <name type="common">Nematode worm</name>
    <dbReference type="NCBI Taxonomy" id="135651"/>
    <lineage>
        <taxon>Eukaryota</taxon>
        <taxon>Metazoa</taxon>
        <taxon>Ecdysozoa</taxon>
        <taxon>Nematoda</taxon>
        <taxon>Chromadorea</taxon>
        <taxon>Rhabditida</taxon>
        <taxon>Rhabditina</taxon>
        <taxon>Rhabditomorpha</taxon>
        <taxon>Rhabditoidea</taxon>
        <taxon>Rhabditidae</taxon>
        <taxon>Peloderinae</taxon>
        <taxon>Caenorhabditis</taxon>
    </lineage>
</organism>
<keyword evidence="3" id="KW-1185">Reference proteome</keyword>
<dbReference type="EMBL" id="GL379811">
    <property type="protein sequence ID" value="EGT43816.1"/>
    <property type="molecule type" value="Genomic_DNA"/>
</dbReference>
<evidence type="ECO:0000256" key="1">
    <source>
        <dbReference type="SAM" id="MobiDB-lite"/>
    </source>
</evidence>
<reference evidence="3" key="1">
    <citation type="submission" date="2011-07" db="EMBL/GenBank/DDBJ databases">
        <authorList>
            <consortium name="Caenorhabditis brenneri Sequencing and Analysis Consortium"/>
            <person name="Wilson R.K."/>
        </authorList>
    </citation>
    <scope>NUCLEOTIDE SEQUENCE [LARGE SCALE GENOMIC DNA]</scope>
    <source>
        <strain evidence="3">PB2801</strain>
    </source>
</reference>
<name>G0MTI1_CAEBE</name>
<proteinExistence type="predicted"/>